<dbReference type="Proteomes" id="UP000276215">
    <property type="component" value="Unassembled WGS sequence"/>
</dbReference>
<dbReference type="AlphaFoldDB" id="A0A3N4K6K2"/>
<proteinExistence type="predicted"/>
<keyword evidence="3" id="KW-1185">Reference proteome</keyword>
<dbReference type="Pfam" id="PF13358">
    <property type="entry name" value="DDE_3"/>
    <property type="match status" value="1"/>
</dbReference>
<feature type="non-terminal residue" evidence="2">
    <location>
        <position position="78"/>
    </location>
</feature>
<evidence type="ECO:0000313" key="2">
    <source>
        <dbReference type="EMBL" id="RPB06180.1"/>
    </source>
</evidence>
<reference evidence="2 3" key="1">
    <citation type="journal article" date="2018" name="Nat. Ecol. Evol.">
        <title>Pezizomycetes genomes reveal the molecular basis of ectomycorrhizal truffle lifestyle.</title>
        <authorList>
            <person name="Murat C."/>
            <person name="Payen T."/>
            <person name="Noel B."/>
            <person name="Kuo A."/>
            <person name="Morin E."/>
            <person name="Chen J."/>
            <person name="Kohler A."/>
            <person name="Krizsan K."/>
            <person name="Balestrini R."/>
            <person name="Da Silva C."/>
            <person name="Montanini B."/>
            <person name="Hainaut M."/>
            <person name="Levati E."/>
            <person name="Barry K.W."/>
            <person name="Belfiori B."/>
            <person name="Cichocki N."/>
            <person name="Clum A."/>
            <person name="Dockter R.B."/>
            <person name="Fauchery L."/>
            <person name="Guy J."/>
            <person name="Iotti M."/>
            <person name="Le Tacon F."/>
            <person name="Lindquist E.A."/>
            <person name="Lipzen A."/>
            <person name="Malagnac F."/>
            <person name="Mello A."/>
            <person name="Molinier V."/>
            <person name="Miyauchi S."/>
            <person name="Poulain J."/>
            <person name="Riccioni C."/>
            <person name="Rubini A."/>
            <person name="Sitrit Y."/>
            <person name="Splivallo R."/>
            <person name="Traeger S."/>
            <person name="Wang M."/>
            <person name="Zifcakova L."/>
            <person name="Wipf D."/>
            <person name="Zambonelli A."/>
            <person name="Paolocci F."/>
            <person name="Nowrousian M."/>
            <person name="Ottonello S."/>
            <person name="Baldrian P."/>
            <person name="Spatafora J.W."/>
            <person name="Henrissat B."/>
            <person name="Nagy L.G."/>
            <person name="Aury J.M."/>
            <person name="Wincker P."/>
            <person name="Grigoriev I.V."/>
            <person name="Bonfante P."/>
            <person name="Martin F.M."/>
        </authorList>
    </citation>
    <scope>NUCLEOTIDE SEQUENCE [LARGE SCALE GENOMIC DNA]</scope>
    <source>
        <strain evidence="2 3">120613-1</strain>
    </source>
</reference>
<feature type="non-terminal residue" evidence="2">
    <location>
        <position position="1"/>
    </location>
</feature>
<dbReference type="InterPro" id="IPR038717">
    <property type="entry name" value="Tc1-like_DDE_dom"/>
</dbReference>
<gene>
    <name evidence="2" type="ORF">L873DRAFT_1561448</name>
</gene>
<dbReference type="OrthoDB" id="3599154at2759"/>
<organism evidence="2 3">
    <name type="scientific">Choiromyces venosus 120613-1</name>
    <dbReference type="NCBI Taxonomy" id="1336337"/>
    <lineage>
        <taxon>Eukaryota</taxon>
        <taxon>Fungi</taxon>
        <taxon>Dikarya</taxon>
        <taxon>Ascomycota</taxon>
        <taxon>Pezizomycotina</taxon>
        <taxon>Pezizomycetes</taxon>
        <taxon>Pezizales</taxon>
        <taxon>Tuberaceae</taxon>
        <taxon>Choiromyces</taxon>
    </lineage>
</organism>
<protein>
    <recommendedName>
        <fullName evidence="1">Tc1-like transposase DDE domain-containing protein</fullName>
    </recommendedName>
</protein>
<evidence type="ECO:0000313" key="3">
    <source>
        <dbReference type="Proteomes" id="UP000276215"/>
    </source>
</evidence>
<evidence type="ECO:0000259" key="1">
    <source>
        <dbReference type="Pfam" id="PF13358"/>
    </source>
</evidence>
<dbReference type="EMBL" id="ML120351">
    <property type="protein sequence ID" value="RPB06180.1"/>
    <property type="molecule type" value="Genomic_DNA"/>
</dbReference>
<sequence>GGMDSKQYCNKVLTPGFLPLWDEVGGSAGGFSLVEDGSRIHISAYSHRFKLSNNIVCSDWPGYSPDLNPIKNLWRTLK</sequence>
<name>A0A3N4K6K2_9PEZI</name>
<dbReference type="Gene3D" id="3.30.420.10">
    <property type="entry name" value="Ribonuclease H-like superfamily/Ribonuclease H"/>
    <property type="match status" value="1"/>
</dbReference>
<dbReference type="GO" id="GO:0003676">
    <property type="term" value="F:nucleic acid binding"/>
    <property type="evidence" value="ECO:0007669"/>
    <property type="project" value="InterPro"/>
</dbReference>
<accession>A0A3N4K6K2</accession>
<dbReference type="InterPro" id="IPR036397">
    <property type="entry name" value="RNaseH_sf"/>
</dbReference>
<feature type="domain" description="Tc1-like transposase DDE" evidence="1">
    <location>
        <begin position="31"/>
        <end position="78"/>
    </location>
</feature>